<protein>
    <submittedName>
        <fullName evidence="2">Uncharacterized protein</fullName>
    </submittedName>
</protein>
<keyword evidence="1" id="KW-1133">Transmembrane helix</keyword>
<dbReference type="Proteomes" id="UP000003277">
    <property type="component" value="Unassembled WGS sequence"/>
</dbReference>
<keyword evidence="1" id="KW-0472">Membrane</keyword>
<evidence type="ECO:0000256" key="1">
    <source>
        <dbReference type="SAM" id="Phobius"/>
    </source>
</evidence>
<dbReference type="EMBL" id="ADLT01000052">
    <property type="protein sequence ID" value="EHO62522.1"/>
    <property type="molecule type" value="Genomic_DNA"/>
</dbReference>
<organism evidence="2 3">
    <name type="scientific">Dialister succinatiphilus YIT 11850</name>
    <dbReference type="NCBI Taxonomy" id="742743"/>
    <lineage>
        <taxon>Bacteria</taxon>
        <taxon>Bacillati</taxon>
        <taxon>Bacillota</taxon>
        <taxon>Negativicutes</taxon>
        <taxon>Veillonellales</taxon>
        <taxon>Veillonellaceae</taxon>
        <taxon>Dialister</taxon>
    </lineage>
</organism>
<dbReference type="AlphaFoldDB" id="H1D209"/>
<reference evidence="2 3" key="1">
    <citation type="submission" date="2011-11" db="EMBL/GenBank/DDBJ databases">
        <title>The Genome Sequence of Dialister succinatiphilus YIT 11850.</title>
        <authorList>
            <consortium name="The Broad Institute Genome Sequencing Platform"/>
            <person name="Earl A."/>
            <person name="Ward D."/>
            <person name="Feldgarden M."/>
            <person name="Gevers D."/>
            <person name="Morotomi M."/>
            <person name="Young S.K."/>
            <person name="Zeng Q."/>
            <person name="Gargeya S."/>
            <person name="Fitzgerald M."/>
            <person name="Haas B."/>
            <person name="Abouelleil A."/>
            <person name="Alvarado L."/>
            <person name="Arachchi H.M."/>
            <person name="Berlin A."/>
            <person name="Brown A."/>
            <person name="Chapman S.B."/>
            <person name="Dunbar C."/>
            <person name="Gearin G."/>
            <person name="Goldberg J."/>
            <person name="Griggs A."/>
            <person name="Gujja S."/>
            <person name="Heiman D."/>
            <person name="Howarth C."/>
            <person name="Lui A."/>
            <person name="MacDonald P.J.P."/>
            <person name="Montmayeur A."/>
            <person name="Murphy C."/>
            <person name="Neiman D."/>
            <person name="Pearson M."/>
            <person name="Priest M."/>
            <person name="Roberts A."/>
            <person name="Saif S."/>
            <person name="Shea T."/>
            <person name="Sisk P."/>
            <person name="Stolte C."/>
            <person name="Sykes S."/>
            <person name="Wortman J."/>
            <person name="Nusbaum C."/>
            <person name="Birren B."/>
        </authorList>
    </citation>
    <scope>NUCLEOTIDE SEQUENCE [LARGE SCALE GENOMIC DNA]</scope>
    <source>
        <strain evidence="2 3">YIT 11850</strain>
    </source>
</reference>
<comment type="caution">
    <text evidence="2">The sequence shown here is derived from an EMBL/GenBank/DDBJ whole genome shotgun (WGS) entry which is preliminary data.</text>
</comment>
<accession>H1D209</accession>
<proteinExistence type="predicted"/>
<keyword evidence="3" id="KW-1185">Reference proteome</keyword>
<keyword evidence="1" id="KW-0812">Transmembrane</keyword>
<dbReference type="HOGENOM" id="CLU_3308632_0_0_9"/>
<evidence type="ECO:0000313" key="2">
    <source>
        <dbReference type="EMBL" id="EHO62522.1"/>
    </source>
</evidence>
<feature type="transmembrane region" description="Helical" evidence="1">
    <location>
        <begin position="9"/>
        <end position="28"/>
    </location>
</feature>
<sequence length="39" mass="4803">MKGLIVKDLFFILFFYGLLLCIFIRFRFHGFIRGMTHYQ</sequence>
<evidence type="ECO:0000313" key="3">
    <source>
        <dbReference type="Proteomes" id="UP000003277"/>
    </source>
</evidence>
<name>H1D209_9FIRM</name>
<gene>
    <name evidence="2" type="ORF">HMPREF9453_01647</name>
</gene>